<proteinExistence type="predicted"/>
<name>A0AAV4T770_9ARAC</name>
<keyword evidence="3" id="KW-1185">Reference proteome</keyword>
<evidence type="ECO:0000313" key="3">
    <source>
        <dbReference type="Proteomes" id="UP001054837"/>
    </source>
</evidence>
<dbReference type="AlphaFoldDB" id="A0AAV4T770"/>
<sequence>MVCIPFLKGRNGVVVTYALRNMHNLPILRKCSSTYVTREASFSDRSQRPHVAETQNRKIQSRPRRRGEIRRDNGRKLKSEIAGAWGKKGKKKQKRHNQNARTTNRDAFGER</sequence>
<protein>
    <submittedName>
        <fullName evidence="2">Uncharacterized protein</fullName>
    </submittedName>
</protein>
<dbReference type="Proteomes" id="UP001054837">
    <property type="component" value="Unassembled WGS sequence"/>
</dbReference>
<gene>
    <name evidence="2" type="ORF">CDAR_603771</name>
</gene>
<reference evidence="2 3" key="1">
    <citation type="submission" date="2021-06" db="EMBL/GenBank/DDBJ databases">
        <title>Caerostris darwini draft genome.</title>
        <authorList>
            <person name="Kono N."/>
            <person name="Arakawa K."/>
        </authorList>
    </citation>
    <scope>NUCLEOTIDE SEQUENCE [LARGE SCALE GENOMIC DNA]</scope>
</reference>
<evidence type="ECO:0000313" key="2">
    <source>
        <dbReference type="EMBL" id="GIY41146.1"/>
    </source>
</evidence>
<feature type="region of interest" description="Disordered" evidence="1">
    <location>
        <begin position="40"/>
        <end position="111"/>
    </location>
</feature>
<feature type="compositionally biased region" description="Basic residues" evidence="1">
    <location>
        <begin position="59"/>
        <end position="68"/>
    </location>
</feature>
<feature type="compositionally biased region" description="Basic and acidic residues" evidence="1">
    <location>
        <begin position="69"/>
        <end position="79"/>
    </location>
</feature>
<accession>A0AAV4T770</accession>
<organism evidence="2 3">
    <name type="scientific">Caerostris darwini</name>
    <dbReference type="NCBI Taxonomy" id="1538125"/>
    <lineage>
        <taxon>Eukaryota</taxon>
        <taxon>Metazoa</taxon>
        <taxon>Ecdysozoa</taxon>
        <taxon>Arthropoda</taxon>
        <taxon>Chelicerata</taxon>
        <taxon>Arachnida</taxon>
        <taxon>Araneae</taxon>
        <taxon>Araneomorphae</taxon>
        <taxon>Entelegynae</taxon>
        <taxon>Araneoidea</taxon>
        <taxon>Araneidae</taxon>
        <taxon>Caerostris</taxon>
    </lineage>
</organism>
<comment type="caution">
    <text evidence="2">The sequence shown here is derived from an EMBL/GenBank/DDBJ whole genome shotgun (WGS) entry which is preliminary data.</text>
</comment>
<feature type="compositionally biased region" description="Basic residues" evidence="1">
    <location>
        <begin position="87"/>
        <end position="98"/>
    </location>
</feature>
<dbReference type="EMBL" id="BPLQ01009034">
    <property type="protein sequence ID" value="GIY41146.1"/>
    <property type="molecule type" value="Genomic_DNA"/>
</dbReference>
<feature type="compositionally biased region" description="Basic and acidic residues" evidence="1">
    <location>
        <begin position="41"/>
        <end position="51"/>
    </location>
</feature>
<evidence type="ECO:0000256" key="1">
    <source>
        <dbReference type="SAM" id="MobiDB-lite"/>
    </source>
</evidence>